<dbReference type="InterPro" id="IPR003112">
    <property type="entry name" value="Olfac-like_dom"/>
</dbReference>
<keyword evidence="5" id="KW-1133">Transmembrane helix</keyword>
<dbReference type="Pfam" id="PF02191">
    <property type="entry name" value="OLF"/>
    <property type="match status" value="1"/>
</dbReference>
<comment type="caution">
    <text evidence="3">Lacks conserved residue(s) required for the propagation of feature annotation.</text>
</comment>
<evidence type="ECO:0000256" key="2">
    <source>
        <dbReference type="ARBA" id="ARBA00022525"/>
    </source>
</evidence>
<keyword evidence="5" id="KW-0472">Membrane</keyword>
<evidence type="ECO:0000313" key="8">
    <source>
        <dbReference type="WBParaSite" id="nRc.2.0.1.t18068-RA"/>
    </source>
</evidence>
<evidence type="ECO:0000256" key="4">
    <source>
        <dbReference type="SAM" id="MobiDB-lite"/>
    </source>
</evidence>
<protein>
    <submittedName>
        <fullName evidence="8">Olfactomedin-like domain-containing protein</fullName>
    </submittedName>
</protein>
<feature type="compositionally biased region" description="Polar residues" evidence="4">
    <location>
        <begin position="180"/>
        <end position="190"/>
    </location>
</feature>
<dbReference type="PANTHER" id="PTHR23192">
    <property type="entry name" value="OLFACTOMEDIN-RELATED"/>
    <property type="match status" value="1"/>
</dbReference>
<dbReference type="PANTHER" id="PTHR23192:SF85">
    <property type="entry name" value="GLIOMEDIN"/>
    <property type="match status" value="1"/>
</dbReference>
<dbReference type="Proteomes" id="UP000887565">
    <property type="component" value="Unplaced"/>
</dbReference>
<dbReference type="PROSITE" id="PS51132">
    <property type="entry name" value="OLF"/>
    <property type="match status" value="1"/>
</dbReference>
<evidence type="ECO:0000256" key="1">
    <source>
        <dbReference type="ARBA" id="ARBA00004613"/>
    </source>
</evidence>
<proteinExistence type="predicted"/>
<reference evidence="8" key="1">
    <citation type="submission" date="2022-11" db="UniProtKB">
        <authorList>
            <consortium name="WormBaseParasite"/>
        </authorList>
    </citation>
    <scope>IDENTIFICATION</scope>
</reference>
<evidence type="ECO:0000313" key="7">
    <source>
        <dbReference type="Proteomes" id="UP000887565"/>
    </source>
</evidence>
<evidence type="ECO:0000259" key="6">
    <source>
        <dbReference type="PROSITE" id="PS51132"/>
    </source>
</evidence>
<feature type="transmembrane region" description="Helical" evidence="5">
    <location>
        <begin position="20"/>
        <end position="38"/>
    </location>
</feature>
<keyword evidence="7" id="KW-1185">Reference proteome</keyword>
<accession>A0A915IVH1</accession>
<feature type="domain" description="Olfactomedin-like" evidence="6">
    <location>
        <begin position="247"/>
        <end position="346"/>
    </location>
</feature>
<organism evidence="7 8">
    <name type="scientific">Romanomermis culicivorax</name>
    <name type="common">Nematode worm</name>
    <dbReference type="NCBI Taxonomy" id="13658"/>
    <lineage>
        <taxon>Eukaryota</taxon>
        <taxon>Metazoa</taxon>
        <taxon>Ecdysozoa</taxon>
        <taxon>Nematoda</taxon>
        <taxon>Enoplea</taxon>
        <taxon>Dorylaimia</taxon>
        <taxon>Mermithida</taxon>
        <taxon>Mermithoidea</taxon>
        <taxon>Mermithidae</taxon>
        <taxon>Romanomermis</taxon>
    </lineage>
</organism>
<dbReference type="WBParaSite" id="nRc.2.0.1.t18068-RA">
    <property type="protein sequence ID" value="nRc.2.0.1.t18068-RA"/>
    <property type="gene ID" value="nRc.2.0.1.g18068"/>
</dbReference>
<name>A0A915IVH1_ROMCU</name>
<sequence length="346" mass="39814">MGSLDSGANSNHRHVTTLYFLQTLNFALLLICIFYVAYKSNIREIWLAGNEGRKCAIDQQNAGVTRLRRHISNNEVNQDDRMKYDKVMEDGIKFEGYPIDPFNVPNNQCQYEKDKFKIIYMPYGMHFYVPKTSQNEWSNFVNKCLSLKNFCTSSTFFNANKDRQNENIVELKGTVTSIDGNSPNTVQDQAVAQDDGESSNDVATVVPMQEQNMNKYHHVDNKNSKSTENVNVVVPLKNKDKFRKRKKCFIDKIGLPLEIGHRKVFYGTWMRDGKPRRDTDADKRFVMEHFSGIMLHEYASLTELSHQPDATPTRTVQLPHMYDGTSHAMYGGALYYHRAGLPNIVR</sequence>
<dbReference type="GO" id="GO:0005615">
    <property type="term" value="C:extracellular space"/>
    <property type="evidence" value="ECO:0007669"/>
    <property type="project" value="TreeGrafter"/>
</dbReference>
<feature type="region of interest" description="Disordered" evidence="4">
    <location>
        <begin position="180"/>
        <end position="199"/>
    </location>
</feature>
<dbReference type="InterPro" id="IPR050605">
    <property type="entry name" value="Olfactomedin-like_domain"/>
</dbReference>
<dbReference type="GO" id="GO:0007165">
    <property type="term" value="P:signal transduction"/>
    <property type="evidence" value="ECO:0007669"/>
    <property type="project" value="TreeGrafter"/>
</dbReference>
<evidence type="ECO:0000256" key="3">
    <source>
        <dbReference type="PROSITE-ProRule" id="PRU00446"/>
    </source>
</evidence>
<dbReference type="AlphaFoldDB" id="A0A915IVH1"/>
<evidence type="ECO:0000256" key="5">
    <source>
        <dbReference type="SAM" id="Phobius"/>
    </source>
</evidence>
<comment type="subcellular location">
    <subcellularLocation>
        <location evidence="1">Secreted</location>
    </subcellularLocation>
</comment>
<keyword evidence="5" id="KW-0812">Transmembrane</keyword>
<keyword evidence="2" id="KW-0964">Secreted</keyword>